<dbReference type="AlphaFoldDB" id="A0A1C4DSQ9"/>
<proteinExistence type="predicted"/>
<sequence length="91" mass="10328">MKGMRNGPSITIKLIEAEPGGQVHWLVSPGEAMMLANLSIHYMLLKTSKLWHNKENNKNKCNDKESNSTSFSSRELRELKRSRKSLSENGL</sequence>
<dbReference type="Proteomes" id="UP000181997">
    <property type="component" value="Unassembled WGS sequence"/>
</dbReference>
<accession>A0A1C4DSQ9</accession>
<feature type="region of interest" description="Disordered" evidence="1">
    <location>
        <begin position="55"/>
        <end position="91"/>
    </location>
</feature>
<dbReference type="EMBL" id="FMAU01000009">
    <property type="protein sequence ID" value="SCC34290.1"/>
    <property type="molecule type" value="Genomic_DNA"/>
</dbReference>
<gene>
    <name evidence="2" type="ORF">GA0061094_4131</name>
</gene>
<name>A0A1C4DSQ9_9BACI</name>
<evidence type="ECO:0000313" key="2">
    <source>
        <dbReference type="EMBL" id="SCC34290.1"/>
    </source>
</evidence>
<reference evidence="3" key="1">
    <citation type="submission" date="2016-08" db="EMBL/GenBank/DDBJ databases">
        <authorList>
            <person name="Varghese N."/>
            <person name="Submissions Spin"/>
        </authorList>
    </citation>
    <scope>NUCLEOTIDE SEQUENCE [LARGE SCALE GENOMIC DNA]</scope>
    <source>
        <strain evidence="3">SGD-1123</strain>
    </source>
</reference>
<evidence type="ECO:0000313" key="3">
    <source>
        <dbReference type="Proteomes" id="UP000181997"/>
    </source>
</evidence>
<protein>
    <submittedName>
        <fullName evidence="2">Uncharacterized protein</fullName>
    </submittedName>
</protein>
<feature type="compositionally biased region" description="Basic and acidic residues" evidence="1">
    <location>
        <begin position="55"/>
        <end position="66"/>
    </location>
</feature>
<keyword evidence="3" id="KW-1185">Reference proteome</keyword>
<evidence type="ECO:0000256" key="1">
    <source>
        <dbReference type="SAM" id="MobiDB-lite"/>
    </source>
</evidence>
<organism evidence="2 3">
    <name type="scientific">[Bacillus] enclensis</name>
    <dbReference type="NCBI Taxonomy" id="1402860"/>
    <lineage>
        <taxon>Bacteria</taxon>
        <taxon>Bacillati</taxon>
        <taxon>Bacillota</taxon>
        <taxon>Bacilli</taxon>
        <taxon>Bacillales</taxon>
        <taxon>Bacillaceae</taxon>
        <taxon>Rossellomorea</taxon>
    </lineage>
</organism>